<dbReference type="Proteomes" id="UP000075502">
    <property type="component" value="Unassembled WGS sequence"/>
</dbReference>
<reference evidence="2 3" key="1">
    <citation type="submission" date="2014-02" db="EMBL/GenBank/DDBJ databases">
        <title>The small core and large imbalanced accessory genome model reveals a collaborative survival strategy of Sorangium cellulosum strains in nature.</title>
        <authorList>
            <person name="Han K."/>
            <person name="Peng R."/>
            <person name="Blom J."/>
            <person name="Li Y.-Z."/>
        </authorList>
    </citation>
    <scope>NUCLEOTIDE SEQUENCE [LARGE SCALE GENOMIC DNA]</scope>
    <source>
        <strain evidence="2 3">So0007-03</strain>
    </source>
</reference>
<protein>
    <submittedName>
        <fullName evidence="2">Uncharacterized protein</fullName>
    </submittedName>
</protein>
<gene>
    <name evidence="2" type="ORF">BE21_35990</name>
</gene>
<accession>A0A150TNH4</accession>
<organism evidence="2 3">
    <name type="scientific">Sorangium cellulosum</name>
    <name type="common">Polyangium cellulosum</name>
    <dbReference type="NCBI Taxonomy" id="56"/>
    <lineage>
        <taxon>Bacteria</taxon>
        <taxon>Pseudomonadati</taxon>
        <taxon>Myxococcota</taxon>
        <taxon>Polyangia</taxon>
        <taxon>Polyangiales</taxon>
        <taxon>Polyangiaceae</taxon>
        <taxon>Sorangium</taxon>
    </lineage>
</organism>
<evidence type="ECO:0000256" key="1">
    <source>
        <dbReference type="SAM" id="MobiDB-lite"/>
    </source>
</evidence>
<evidence type="ECO:0000313" key="2">
    <source>
        <dbReference type="EMBL" id="KYG06235.1"/>
    </source>
</evidence>
<sequence>AAPEPEPAAWRALVVGGGPRPPMNQVAIEGHVRYFQSLLPATVERRVLFADGSRGTRSVQFLDGLRMRYRAPRLPRIDGATTRRGFDASWRKFVRARPADPLLLYFAGHGSPDPRRDLDNNVFDLWGGGGLSVRDLAARMEELPDDTPVVLVMAQCFSGAFANLLFEGGRPDGELVERDVVGFFAATRDRPASGCTPEINEADYTDFSSYFFAALSGVDRLGNRVVGADFDQNRFVGMNEAFAYALLHQATGDVPVATSDVFLRRFVNKPDHETMATPYARVLSWSSPAERAALEGLSDALGLRGEHRLRAAYDREFGPGAGRRDVEDVTSAHRLRFIRLAKSVVLARALRQSGDRALLERFERLRAAEARNPLAEAKAASQVRQDSRRRAAR</sequence>
<feature type="region of interest" description="Disordered" evidence="1">
    <location>
        <begin position="373"/>
        <end position="393"/>
    </location>
</feature>
<evidence type="ECO:0000313" key="3">
    <source>
        <dbReference type="Proteomes" id="UP000075502"/>
    </source>
</evidence>
<dbReference type="EMBL" id="JEME01001741">
    <property type="protein sequence ID" value="KYG06235.1"/>
    <property type="molecule type" value="Genomic_DNA"/>
</dbReference>
<comment type="caution">
    <text evidence="2">The sequence shown here is derived from an EMBL/GenBank/DDBJ whole genome shotgun (WGS) entry which is preliminary data.</text>
</comment>
<dbReference type="AlphaFoldDB" id="A0A150TNH4"/>
<name>A0A150TNH4_SORCE</name>
<dbReference type="Gene3D" id="3.40.50.1460">
    <property type="match status" value="1"/>
</dbReference>
<feature type="non-terminal residue" evidence="2">
    <location>
        <position position="1"/>
    </location>
</feature>
<proteinExistence type="predicted"/>